<accession>A0ABV0TP24</accession>
<organism evidence="1 2">
    <name type="scientific">Ilyodon furcidens</name>
    <name type="common">goldbreast splitfin</name>
    <dbReference type="NCBI Taxonomy" id="33524"/>
    <lineage>
        <taxon>Eukaryota</taxon>
        <taxon>Metazoa</taxon>
        <taxon>Chordata</taxon>
        <taxon>Craniata</taxon>
        <taxon>Vertebrata</taxon>
        <taxon>Euteleostomi</taxon>
        <taxon>Actinopterygii</taxon>
        <taxon>Neopterygii</taxon>
        <taxon>Teleostei</taxon>
        <taxon>Neoteleostei</taxon>
        <taxon>Acanthomorphata</taxon>
        <taxon>Ovalentaria</taxon>
        <taxon>Atherinomorphae</taxon>
        <taxon>Cyprinodontiformes</taxon>
        <taxon>Goodeidae</taxon>
        <taxon>Ilyodon</taxon>
    </lineage>
</organism>
<evidence type="ECO:0000313" key="2">
    <source>
        <dbReference type="Proteomes" id="UP001482620"/>
    </source>
</evidence>
<comment type="caution">
    <text evidence="1">The sequence shown here is derived from an EMBL/GenBank/DDBJ whole genome shotgun (WGS) entry which is preliminary data.</text>
</comment>
<dbReference type="EMBL" id="JAHRIQ010040180">
    <property type="protein sequence ID" value="MEQ2234556.1"/>
    <property type="molecule type" value="Genomic_DNA"/>
</dbReference>
<reference evidence="1 2" key="1">
    <citation type="submission" date="2021-06" db="EMBL/GenBank/DDBJ databases">
        <authorList>
            <person name="Palmer J.M."/>
        </authorList>
    </citation>
    <scope>NUCLEOTIDE SEQUENCE [LARGE SCALE GENOMIC DNA]</scope>
    <source>
        <strain evidence="2">if_2019</strain>
        <tissue evidence="1">Muscle</tissue>
    </source>
</reference>
<dbReference type="InterPro" id="IPR007225">
    <property type="entry name" value="EXOC6/Sec15"/>
</dbReference>
<sequence>MLMLIFRLQSYCEDPDLVLELKNLIVICADTLQGYGFPVNRLFDLLFEVRDQYNETLLKKWAVVFRWDSVFLTVTKIVFLSLGEMLETGNPYFIEARKPH</sequence>
<dbReference type="PANTHER" id="PTHR12702:SF2">
    <property type="entry name" value="EXOCYST COMPLEX COMPONENT 6"/>
    <property type="match status" value="1"/>
</dbReference>
<protein>
    <submittedName>
        <fullName evidence="1">Uncharacterized protein</fullName>
    </submittedName>
</protein>
<dbReference type="PANTHER" id="PTHR12702">
    <property type="entry name" value="SEC15"/>
    <property type="match status" value="1"/>
</dbReference>
<dbReference type="Gene3D" id="1.10.357.30">
    <property type="entry name" value="Exocyst complex subunit Sec15 C-terminal domain, N-terminal subdomain"/>
    <property type="match status" value="1"/>
</dbReference>
<proteinExistence type="predicted"/>
<dbReference type="Proteomes" id="UP001482620">
    <property type="component" value="Unassembled WGS sequence"/>
</dbReference>
<dbReference type="InterPro" id="IPR042045">
    <property type="entry name" value="EXOC6/Sec15_C_dom1"/>
</dbReference>
<evidence type="ECO:0000313" key="1">
    <source>
        <dbReference type="EMBL" id="MEQ2234556.1"/>
    </source>
</evidence>
<gene>
    <name evidence="1" type="ORF">ILYODFUR_032801</name>
</gene>
<keyword evidence="2" id="KW-1185">Reference proteome</keyword>
<name>A0ABV0TP24_9TELE</name>